<sequence length="215" mass="24666">MKNIPLLLLSLLFIVGCNTAEETPETLPMKVAKAYGIDQWDQVNNIKYTWNVRRDSATVFSRTWDWNIEARTVGYTGADTSYTYSLDLPADSLPEADKGFINDKYWFMMPFQLAWDEGYSFETEENVQSPLKASNSTKLTIIYNSADGYTPGDAYDLYLDENNMILEWTFRRGNGEQGATWTWENVQNFGPIKLALDHNNAAGEKFIWFTDVEVN</sequence>
<dbReference type="EMBL" id="FNAC01000074">
    <property type="protein sequence ID" value="SDD83624.1"/>
    <property type="molecule type" value="Genomic_DNA"/>
</dbReference>
<keyword evidence="1" id="KW-0732">Signal</keyword>
<feature type="signal peptide" evidence="1">
    <location>
        <begin position="1"/>
        <end position="20"/>
    </location>
</feature>
<dbReference type="Proteomes" id="UP000199060">
    <property type="component" value="Unassembled WGS sequence"/>
</dbReference>
<evidence type="ECO:0000313" key="3">
    <source>
        <dbReference type="Proteomes" id="UP000199060"/>
    </source>
</evidence>
<dbReference type="PROSITE" id="PS51257">
    <property type="entry name" value="PROKAR_LIPOPROTEIN"/>
    <property type="match status" value="1"/>
</dbReference>
<feature type="chain" id="PRO_5011672249" description="Lipoprotein" evidence="1">
    <location>
        <begin position="21"/>
        <end position="215"/>
    </location>
</feature>
<evidence type="ECO:0000313" key="2">
    <source>
        <dbReference type="EMBL" id="SDD83624.1"/>
    </source>
</evidence>
<organism evidence="2 3">
    <name type="scientific">Algoriphagus faecimaris</name>
    <dbReference type="NCBI Taxonomy" id="686796"/>
    <lineage>
        <taxon>Bacteria</taxon>
        <taxon>Pseudomonadati</taxon>
        <taxon>Bacteroidota</taxon>
        <taxon>Cytophagia</taxon>
        <taxon>Cytophagales</taxon>
        <taxon>Cyclobacteriaceae</taxon>
        <taxon>Algoriphagus</taxon>
    </lineage>
</organism>
<accession>A0A1G6XZG9</accession>
<dbReference type="AlphaFoldDB" id="A0A1G6XZG9"/>
<name>A0A1G6XZG9_9BACT</name>
<keyword evidence="3" id="KW-1185">Reference proteome</keyword>
<protein>
    <recommendedName>
        <fullName evidence="4">Lipoprotein</fullName>
    </recommendedName>
</protein>
<dbReference type="RefSeq" id="WP_087941426.1">
    <property type="nucleotide sequence ID" value="NZ_FNAC01000074.1"/>
</dbReference>
<proteinExistence type="predicted"/>
<gene>
    <name evidence="2" type="ORF">SAMN04488104_10748</name>
</gene>
<evidence type="ECO:0000256" key="1">
    <source>
        <dbReference type="SAM" id="SignalP"/>
    </source>
</evidence>
<dbReference type="STRING" id="686796.SAMN04488104_10748"/>
<reference evidence="3" key="1">
    <citation type="submission" date="2016-10" db="EMBL/GenBank/DDBJ databases">
        <authorList>
            <person name="Varghese N."/>
            <person name="Submissions S."/>
        </authorList>
    </citation>
    <scope>NUCLEOTIDE SEQUENCE [LARGE SCALE GENOMIC DNA]</scope>
    <source>
        <strain evidence="3">DSM 23095</strain>
    </source>
</reference>
<dbReference type="OrthoDB" id="892266at2"/>
<evidence type="ECO:0008006" key="4">
    <source>
        <dbReference type="Google" id="ProtNLM"/>
    </source>
</evidence>